<dbReference type="Proteomes" id="UP000774283">
    <property type="component" value="Unassembled WGS sequence"/>
</dbReference>
<dbReference type="EMBL" id="JAAXOW010000007">
    <property type="protein sequence ID" value="NKX94240.1"/>
    <property type="molecule type" value="Genomic_DNA"/>
</dbReference>
<keyword evidence="3" id="KW-1185">Reference proteome</keyword>
<name>A0A9X5FDE5_9MICO</name>
<gene>
    <name evidence="2" type="ORF">HF995_13340</name>
</gene>
<dbReference type="AlphaFoldDB" id="A0A9X5FDE5"/>
<evidence type="ECO:0000256" key="1">
    <source>
        <dbReference type="SAM" id="MobiDB-lite"/>
    </source>
</evidence>
<evidence type="ECO:0000313" key="2">
    <source>
        <dbReference type="EMBL" id="NKX94240.1"/>
    </source>
</evidence>
<accession>A0A9X5FDE5</accession>
<comment type="caution">
    <text evidence="2">The sequence shown here is derived from an EMBL/GenBank/DDBJ whole genome shotgun (WGS) entry which is preliminary data.</text>
</comment>
<evidence type="ECO:0008006" key="4">
    <source>
        <dbReference type="Google" id="ProtNLM"/>
    </source>
</evidence>
<dbReference type="RefSeq" id="WP_168448314.1">
    <property type="nucleotide sequence ID" value="NZ_JAAXOW010000007.1"/>
</dbReference>
<sequence length="288" mass="30661">MTQSSSAGRAADLSVIVPPVSAHGPMMQLAEIAGVLAERTPPHSWMLVGGLMVQVHAMAAGLSPSRATEDVDLAINLTAPDVVAANVLGALRGIGYDVMDPLDRDGPLHRLTRDKHHIDLLVPDHPPRNESTRRRYRVGGRELFSAAGVSQALARPQQALITLERTPSFTVTVPNLLGALVLKGAAWKADNRAARRHLEDAVTLAACVDDAVPYLSDLRGNDRRRLRGLHEALASGDPALARLGAAEAVRVQDTMRILATAPGPGRQRPVVEGAPLDWAPSTRGPLGR</sequence>
<feature type="region of interest" description="Disordered" evidence="1">
    <location>
        <begin position="260"/>
        <end position="288"/>
    </location>
</feature>
<protein>
    <recommendedName>
        <fullName evidence="4">Nucleotidyltransferase AbiEii toxin of type IV toxin-antitoxin system</fullName>
    </recommendedName>
</protein>
<reference evidence="2 3" key="1">
    <citation type="submission" date="2020-04" db="EMBL/GenBank/DDBJ databases">
        <title>MicrobeNet Type strains.</title>
        <authorList>
            <person name="Nicholson A.C."/>
        </authorList>
    </citation>
    <scope>NUCLEOTIDE SEQUENCE [LARGE SCALE GENOMIC DNA]</scope>
    <source>
        <strain evidence="2 3">ATCC BAA-789</strain>
    </source>
</reference>
<evidence type="ECO:0000313" key="3">
    <source>
        <dbReference type="Proteomes" id="UP000774283"/>
    </source>
</evidence>
<organism evidence="2 3">
    <name type="scientific">Sanguibacter hominis ATCC BAA-789</name>
    <dbReference type="NCBI Taxonomy" id="1312740"/>
    <lineage>
        <taxon>Bacteria</taxon>
        <taxon>Bacillati</taxon>
        <taxon>Actinomycetota</taxon>
        <taxon>Actinomycetes</taxon>
        <taxon>Micrococcales</taxon>
        <taxon>Sanguibacteraceae</taxon>
        <taxon>Sanguibacter</taxon>
    </lineage>
</organism>
<proteinExistence type="predicted"/>